<comment type="caution">
    <text evidence="1">The sequence shown here is derived from an EMBL/GenBank/DDBJ whole genome shotgun (WGS) entry which is preliminary data.</text>
</comment>
<evidence type="ECO:0000313" key="1">
    <source>
        <dbReference type="EMBL" id="KAJ4728718.1"/>
    </source>
</evidence>
<keyword evidence="2" id="KW-1185">Reference proteome</keyword>
<proteinExistence type="predicted"/>
<sequence>MRFLRRIAGFLGFTRDNNGHEVKDDEEEDKIDDNQAQNRPNFQETGAPRKGFGVQVQVPVERPQSGPVIVPCTSGDGGVQGLRWYAKRLRIDEDGDVADEFLDEVLPQTSASEEEEHRTFPKFQVRYSTRPAKVKSQVMNPDGKIQQCVEYQGRLQWV</sequence>
<dbReference type="Proteomes" id="UP001164539">
    <property type="component" value="Chromosome 1"/>
</dbReference>
<gene>
    <name evidence="1" type="ORF">OWV82_001608</name>
</gene>
<reference evidence="1 2" key="1">
    <citation type="journal article" date="2023" name="Science">
        <title>Complex scaffold remodeling in plant triterpene biosynthesis.</title>
        <authorList>
            <person name="De La Pena R."/>
            <person name="Hodgson H."/>
            <person name="Liu J.C."/>
            <person name="Stephenson M.J."/>
            <person name="Martin A.C."/>
            <person name="Owen C."/>
            <person name="Harkess A."/>
            <person name="Leebens-Mack J."/>
            <person name="Jimenez L.E."/>
            <person name="Osbourn A."/>
            <person name="Sattely E.S."/>
        </authorList>
    </citation>
    <scope>NUCLEOTIDE SEQUENCE [LARGE SCALE GENOMIC DNA]</scope>
    <source>
        <strain evidence="2">cv. JPN11</strain>
        <tissue evidence="1">Leaf</tissue>
    </source>
</reference>
<evidence type="ECO:0000313" key="2">
    <source>
        <dbReference type="Proteomes" id="UP001164539"/>
    </source>
</evidence>
<organism evidence="1 2">
    <name type="scientific">Melia azedarach</name>
    <name type="common">Chinaberry tree</name>
    <dbReference type="NCBI Taxonomy" id="155640"/>
    <lineage>
        <taxon>Eukaryota</taxon>
        <taxon>Viridiplantae</taxon>
        <taxon>Streptophyta</taxon>
        <taxon>Embryophyta</taxon>
        <taxon>Tracheophyta</taxon>
        <taxon>Spermatophyta</taxon>
        <taxon>Magnoliopsida</taxon>
        <taxon>eudicotyledons</taxon>
        <taxon>Gunneridae</taxon>
        <taxon>Pentapetalae</taxon>
        <taxon>rosids</taxon>
        <taxon>malvids</taxon>
        <taxon>Sapindales</taxon>
        <taxon>Meliaceae</taxon>
        <taxon>Melia</taxon>
    </lineage>
</organism>
<dbReference type="EMBL" id="CM051394">
    <property type="protein sequence ID" value="KAJ4728718.1"/>
    <property type="molecule type" value="Genomic_DNA"/>
</dbReference>
<protein>
    <submittedName>
        <fullName evidence="1">Phospholipid hydroperoxide glutathione peroxidase</fullName>
    </submittedName>
</protein>
<keyword evidence="1" id="KW-0575">Peroxidase</keyword>
<accession>A0ACC1YYY6</accession>
<keyword evidence="1" id="KW-0560">Oxidoreductase</keyword>
<name>A0ACC1YYY6_MELAZ</name>